<feature type="transmembrane region" description="Helical" evidence="7">
    <location>
        <begin position="112"/>
        <end position="131"/>
    </location>
</feature>
<feature type="transmembrane region" description="Helical" evidence="7">
    <location>
        <begin position="88"/>
        <end position="106"/>
    </location>
</feature>
<dbReference type="PANTHER" id="PTHR33778:SF1">
    <property type="entry name" value="MAGNESIUM TRANSPORTER YHID-RELATED"/>
    <property type="match status" value="1"/>
</dbReference>
<reference evidence="9 10" key="1">
    <citation type="submission" date="2015-06" db="EMBL/GenBank/DDBJ databases">
        <title>Genome sequence of the organohalide-respiring Dehalogenimonas alkenigignens type strain (IP3-3T).</title>
        <authorList>
            <person name="Key T.A."/>
            <person name="Richmond D.P."/>
            <person name="Bowman K.S."/>
            <person name="Cho Y.-J."/>
            <person name="Chun J."/>
            <person name="da Costa M.S."/>
            <person name="Rainey F.A."/>
            <person name="Moe W.M."/>
        </authorList>
    </citation>
    <scope>NUCLEOTIDE SEQUENCE [LARGE SCALE GENOMIC DNA]</scope>
    <source>
        <strain evidence="9 10">IP3-3</strain>
    </source>
</reference>
<dbReference type="EMBL" id="LFDV01000002">
    <property type="protein sequence ID" value="KTB48679.1"/>
    <property type="molecule type" value="Genomic_DNA"/>
</dbReference>
<keyword evidence="10" id="KW-1185">Reference proteome</keyword>
<evidence type="ECO:0000256" key="3">
    <source>
        <dbReference type="ARBA" id="ARBA00022475"/>
    </source>
</evidence>
<comment type="similarity">
    <text evidence="2">Belongs to the MgtC/SapB family.</text>
</comment>
<accession>A0A0W0GJD0</accession>
<sequence length="140" mass="14221">MTDEVTMLLRLVLAGTLGAVIGIQREKAGKAAGVRTLALIALGSSLFTILSIFAFETADPARLAANIVTGIGFLGAGTIILRREEGIVEGLTTAATIWVAAAIGVAAGAGRYFIAAAAGGLVLVVLLLPHVHSDQGSKKK</sequence>
<evidence type="ECO:0000313" key="9">
    <source>
        <dbReference type="EMBL" id="KTB48679.1"/>
    </source>
</evidence>
<comment type="subcellular location">
    <subcellularLocation>
        <location evidence="1">Cell membrane</location>
        <topology evidence="1">Multi-pass membrane protein</topology>
    </subcellularLocation>
</comment>
<evidence type="ECO:0000259" key="8">
    <source>
        <dbReference type="Pfam" id="PF02308"/>
    </source>
</evidence>
<keyword evidence="4 7" id="KW-0812">Transmembrane</keyword>
<evidence type="ECO:0000256" key="4">
    <source>
        <dbReference type="ARBA" id="ARBA00022692"/>
    </source>
</evidence>
<keyword evidence="5 7" id="KW-1133">Transmembrane helix</keyword>
<name>A0A0W0GJD0_9CHLR</name>
<dbReference type="STRING" id="1217799.DEALK_15260"/>
<evidence type="ECO:0000256" key="5">
    <source>
        <dbReference type="ARBA" id="ARBA00022989"/>
    </source>
</evidence>
<comment type="caution">
    <text evidence="9">The sequence shown here is derived from an EMBL/GenBank/DDBJ whole genome shotgun (WGS) entry which is preliminary data.</text>
</comment>
<dbReference type="PATRIC" id="fig|1217799.6.peg.1574"/>
<proteinExistence type="inferred from homology"/>
<keyword evidence="6 7" id="KW-0472">Membrane</keyword>
<evidence type="ECO:0000256" key="1">
    <source>
        <dbReference type="ARBA" id="ARBA00004651"/>
    </source>
</evidence>
<feature type="transmembrane region" description="Helical" evidence="7">
    <location>
        <begin position="61"/>
        <end position="81"/>
    </location>
</feature>
<evidence type="ECO:0000313" key="10">
    <source>
        <dbReference type="Proteomes" id="UP000053947"/>
    </source>
</evidence>
<evidence type="ECO:0000256" key="6">
    <source>
        <dbReference type="ARBA" id="ARBA00023136"/>
    </source>
</evidence>
<organism evidence="9 10">
    <name type="scientific">Dehalogenimonas alkenigignens</name>
    <dbReference type="NCBI Taxonomy" id="1217799"/>
    <lineage>
        <taxon>Bacteria</taxon>
        <taxon>Bacillati</taxon>
        <taxon>Chloroflexota</taxon>
        <taxon>Dehalococcoidia</taxon>
        <taxon>Dehalococcoidales</taxon>
        <taxon>Dehalococcoidaceae</taxon>
        <taxon>Dehalogenimonas</taxon>
    </lineage>
</organism>
<dbReference type="GO" id="GO:0005886">
    <property type="term" value="C:plasma membrane"/>
    <property type="evidence" value="ECO:0007669"/>
    <property type="project" value="UniProtKB-SubCell"/>
</dbReference>
<dbReference type="AlphaFoldDB" id="A0A0W0GJD0"/>
<dbReference type="RefSeq" id="WP_186007592.1">
    <property type="nucleotide sequence ID" value="NZ_KQ758903.1"/>
</dbReference>
<dbReference type="PRINTS" id="PR01837">
    <property type="entry name" value="MGTCSAPBPROT"/>
</dbReference>
<dbReference type="InterPro" id="IPR049177">
    <property type="entry name" value="MgtC_SapB_SrpB_YhiD_N"/>
</dbReference>
<keyword evidence="3" id="KW-1003">Cell membrane</keyword>
<evidence type="ECO:0000256" key="7">
    <source>
        <dbReference type="SAM" id="Phobius"/>
    </source>
</evidence>
<evidence type="ECO:0000256" key="2">
    <source>
        <dbReference type="ARBA" id="ARBA00009298"/>
    </source>
</evidence>
<feature type="domain" description="MgtC/SapB/SrpB/YhiD N-terminal" evidence="8">
    <location>
        <begin position="11"/>
        <end position="128"/>
    </location>
</feature>
<dbReference type="Proteomes" id="UP000053947">
    <property type="component" value="Unassembled WGS sequence"/>
</dbReference>
<protein>
    <submittedName>
        <fullName evidence="9">MgtC family</fullName>
    </submittedName>
</protein>
<dbReference type="InterPro" id="IPR003416">
    <property type="entry name" value="MgtC/SapB/SrpB/YhiD_fam"/>
</dbReference>
<feature type="transmembrane region" description="Helical" evidence="7">
    <location>
        <begin position="6"/>
        <end position="24"/>
    </location>
</feature>
<gene>
    <name evidence="9" type="ORF">DEALK_15260</name>
</gene>
<dbReference type="Pfam" id="PF02308">
    <property type="entry name" value="MgtC"/>
    <property type="match status" value="1"/>
</dbReference>
<feature type="transmembrane region" description="Helical" evidence="7">
    <location>
        <begin position="36"/>
        <end position="55"/>
    </location>
</feature>
<dbReference type="PANTHER" id="PTHR33778">
    <property type="entry name" value="PROTEIN MGTC"/>
    <property type="match status" value="1"/>
</dbReference>